<evidence type="ECO:0000313" key="2">
    <source>
        <dbReference type="Proteomes" id="UP000015523"/>
    </source>
</evidence>
<organism evidence="1 2">
    <name type="scientific">Sphingobium ummariense RL-3</name>
    <dbReference type="NCBI Taxonomy" id="1346791"/>
    <lineage>
        <taxon>Bacteria</taxon>
        <taxon>Pseudomonadati</taxon>
        <taxon>Pseudomonadota</taxon>
        <taxon>Alphaproteobacteria</taxon>
        <taxon>Sphingomonadales</taxon>
        <taxon>Sphingomonadaceae</taxon>
        <taxon>Sphingobium</taxon>
    </lineage>
</organism>
<accession>T0ITR8</accession>
<dbReference type="EMBL" id="AUWY01000074">
    <property type="protein sequence ID" value="EQB32225.1"/>
    <property type="molecule type" value="Genomic_DNA"/>
</dbReference>
<proteinExistence type="predicted"/>
<dbReference type="PATRIC" id="fig|1346791.3.peg.2021"/>
<gene>
    <name evidence="1" type="ORF">M529_10505</name>
</gene>
<dbReference type="STRING" id="1346791.M529_10505"/>
<reference evidence="1 2" key="1">
    <citation type="journal article" date="2013" name="Genome Announc.">
        <title>Draft Genome Sequence of Sphingobium ummariense Strain RL-3, a Hexachlorocyclohexane-Degrading Bacterium.</title>
        <authorList>
            <person name="Kohli P."/>
            <person name="Dua A."/>
            <person name="Sangwan N."/>
            <person name="Oldach P."/>
            <person name="Khurana J.P."/>
            <person name="Lal R."/>
        </authorList>
    </citation>
    <scope>NUCLEOTIDE SEQUENCE [LARGE SCALE GENOMIC DNA]</scope>
    <source>
        <strain evidence="1 2">RL-3</strain>
    </source>
</reference>
<evidence type="ECO:0000313" key="1">
    <source>
        <dbReference type="EMBL" id="EQB32225.1"/>
    </source>
</evidence>
<dbReference type="AlphaFoldDB" id="T0ITR8"/>
<name>T0ITR8_9SPHN</name>
<dbReference type="RefSeq" id="WP_021317920.1">
    <property type="nucleotide sequence ID" value="NZ_AUWY01000074.1"/>
</dbReference>
<protein>
    <submittedName>
        <fullName evidence="1">Uncharacterized protein</fullName>
    </submittedName>
</protein>
<keyword evidence="2" id="KW-1185">Reference proteome</keyword>
<dbReference type="Proteomes" id="UP000015523">
    <property type="component" value="Unassembled WGS sequence"/>
</dbReference>
<sequence>MSRKSLRQQRRAEERDRVHIPHYSCSRIERPASAAASIAPDDFWARLGL</sequence>
<comment type="caution">
    <text evidence="1">The sequence shown here is derived from an EMBL/GenBank/DDBJ whole genome shotgun (WGS) entry which is preliminary data.</text>
</comment>